<dbReference type="RefSeq" id="WP_009140484.1">
    <property type="nucleotide sequence ID" value="NZ_JH126467.1"/>
</dbReference>
<dbReference type="GeneID" id="62758217"/>
<dbReference type="AlphaFoldDB" id="G1WGI5"/>
<evidence type="ECO:0000313" key="3">
    <source>
        <dbReference type="EMBL" id="EGX67436.1"/>
    </source>
</evidence>
<comment type="caution">
    <text evidence="3">The sequence shown here is derived from an EMBL/GenBank/DDBJ whole genome shotgun (WGS) entry which is preliminary data.</text>
</comment>
<evidence type="ECO:0000313" key="4">
    <source>
        <dbReference type="Proteomes" id="UP000004830"/>
    </source>
</evidence>
<dbReference type="PATRIC" id="fig|742742.3.peg.426"/>
<feature type="region of interest" description="Disordered" evidence="1">
    <location>
        <begin position="211"/>
        <end position="231"/>
    </location>
</feature>
<protein>
    <recommendedName>
        <fullName evidence="2">NYN domain-containing protein</fullName>
    </recommendedName>
</protein>
<dbReference type="GO" id="GO:0004540">
    <property type="term" value="F:RNA nuclease activity"/>
    <property type="evidence" value="ECO:0007669"/>
    <property type="project" value="InterPro"/>
</dbReference>
<reference evidence="3 4" key="1">
    <citation type="submission" date="2011-06" db="EMBL/GenBank/DDBJ databases">
        <title>The Genome Sequence of Collinsella tanakaei YIT 12063.</title>
        <authorList>
            <consortium name="The Broad Institute Genome Sequencing Platform"/>
            <person name="Earl A."/>
            <person name="Ward D."/>
            <person name="Feldgarden M."/>
            <person name="Gevers D."/>
            <person name="Morotomi M."/>
            <person name="Young S.K."/>
            <person name="Zeng Q."/>
            <person name="Gargeya S."/>
            <person name="Fitzgerald M."/>
            <person name="Haas B."/>
            <person name="Abouelleil A."/>
            <person name="Alvarado L."/>
            <person name="Arachchi H.M."/>
            <person name="Berlin A."/>
            <person name="Brown A."/>
            <person name="Chapman S.B."/>
            <person name="Chen Z."/>
            <person name="Dunbar C."/>
            <person name="Freedman E."/>
            <person name="Gearin G."/>
            <person name="Gellesch M."/>
            <person name="Goldberg J."/>
            <person name="Griggs A."/>
            <person name="Gujja S."/>
            <person name="Heiman D."/>
            <person name="Howarth C."/>
            <person name="Larson L."/>
            <person name="Lui A."/>
            <person name="MacDonald P.J.P."/>
            <person name="Mehta T."/>
            <person name="Montmayeur A."/>
            <person name="Murphy C."/>
            <person name="Neiman D."/>
            <person name="Pearson M."/>
            <person name="Priest M."/>
            <person name="Roberts A."/>
            <person name="Saif S."/>
            <person name="Shea T."/>
            <person name="Shenoy N."/>
            <person name="Sisk P."/>
            <person name="Stolte C."/>
            <person name="Sykes S."/>
            <person name="Wortman J."/>
            <person name="Nusbaum C."/>
            <person name="Birren B."/>
        </authorList>
    </citation>
    <scope>NUCLEOTIDE SEQUENCE [LARGE SCALE GENOMIC DNA]</scope>
    <source>
        <strain evidence="3 4">YIT 12063</strain>
    </source>
</reference>
<dbReference type="Pfam" id="PF01936">
    <property type="entry name" value="NYN"/>
    <property type="match status" value="1"/>
</dbReference>
<keyword evidence="4" id="KW-1185">Reference proteome</keyword>
<name>G1WGI5_9ACTN</name>
<feature type="compositionally biased region" description="Basic and acidic residues" evidence="1">
    <location>
        <begin position="211"/>
        <end position="224"/>
    </location>
</feature>
<dbReference type="Gene3D" id="3.40.50.1010">
    <property type="entry name" value="5'-nuclease"/>
    <property type="match status" value="1"/>
</dbReference>
<dbReference type="CDD" id="cd18722">
    <property type="entry name" value="PIN_NicB-like"/>
    <property type="match status" value="1"/>
</dbReference>
<dbReference type="EMBL" id="ADLS01000006">
    <property type="protein sequence ID" value="EGX67436.1"/>
    <property type="molecule type" value="Genomic_DNA"/>
</dbReference>
<dbReference type="STRING" id="742742.HMPREF9452_00448"/>
<feature type="domain" description="NYN" evidence="2">
    <location>
        <begin position="141"/>
        <end position="194"/>
    </location>
</feature>
<accession>G1WGI5</accession>
<gene>
    <name evidence="3" type="ORF">HMPREF9452_00448</name>
</gene>
<dbReference type="InterPro" id="IPR021139">
    <property type="entry name" value="NYN"/>
</dbReference>
<evidence type="ECO:0000259" key="2">
    <source>
        <dbReference type="Pfam" id="PF01936"/>
    </source>
</evidence>
<dbReference type="eggNOG" id="COG1432">
    <property type="taxonomic scope" value="Bacteria"/>
</dbReference>
<dbReference type="Proteomes" id="UP000004830">
    <property type="component" value="Unassembled WGS sequence"/>
</dbReference>
<dbReference type="HOGENOM" id="CLU_085023_0_0_11"/>
<evidence type="ECO:0000256" key="1">
    <source>
        <dbReference type="SAM" id="MobiDB-lite"/>
    </source>
</evidence>
<proteinExistence type="predicted"/>
<dbReference type="OrthoDB" id="9800236at2"/>
<sequence length="231" mass="26697">MTKTAILVDGGFYRKRAKALWGEKSPEERAEELNRYVFRHILEKSDGKSERELYRIFYYDCPPVQRTVYHPLLKRNIDFGKAETYRWTLDFFDELKCKRKMALRMGKLSDVRPHFALDPEKVKRLCSGAIGVEDLDERDFHISFSQKGVDMRLGLDISSLAYEGIVSQIILVSGDSDFVPAAKIARRKGIDFILDPMGNSISSDLMEHVDGKESFTDRDPMDKPARKKHQK</sequence>
<organism evidence="3 4">
    <name type="scientific">Collinsella tanakaei YIT 12063</name>
    <dbReference type="NCBI Taxonomy" id="742742"/>
    <lineage>
        <taxon>Bacteria</taxon>
        <taxon>Bacillati</taxon>
        <taxon>Actinomycetota</taxon>
        <taxon>Coriobacteriia</taxon>
        <taxon>Coriobacteriales</taxon>
        <taxon>Coriobacteriaceae</taxon>
        <taxon>Collinsella</taxon>
    </lineage>
</organism>